<sequence length="50" mass="6000">MTDRRSWEGNWVARLYERVHERGYDSLTAFADARPTMPLHLLNLTRWRGP</sequence>
<name>A0A250JA38_9BACT</name>
<proteinExistence type="predicted"/>
<evidence type="ECO:0000313" key="1">
    <source>
        <dbReference type="EMBL" id="ATB40430.1"/>
    </source>
</evidence>
<dbReference type="EMBL" id="CP022098">
    <property type="protein sequence ID" value="ATB40430.1"/>
    <property type="molecule type" value="Genomic_DNA"/>
</dbReference>
<dbReference type="AlphaFoldDB" id="A0A250JA38"/>
<accession>A0A250JA38</accession>
<gene>
    <name evidence="1" type="ORF">CYFUS_005879</name>
</gene>
<reference evidence="1 2" key="1">
    <citation type="submission" date="2017-06" db="EMBL/GenBank/DDBJ databases">
        <title>Sequencing and comparative analysis of myxobacterial genomes.</title>
        <authorList>
            <person name="Rupp O."/>
            <person name="Goesmann A."/>
            <person name="Sogaard-Andersen L."/>
        </authorList>
    </citation>
    <scope>NUCLEOTIDE SEQUENCE [LARGE SCALE GENOMIC DNA]</scope>
    <source>
        <strain evidence="1 2">DSM 52655</strain>
    </source>
</reference>
<protein>
    <submittedName>
        <fullName evidence="1">NUDIX hydrolase</fullName>
    </submittedName>
</protein>
<dbReference type="Proteomes" id="UP000217257">
    <property type="component" value="Chromosome"/>
</dbReference>
<keyword evidence="1" id="KW-0378">Hydrolase</keyword>
<evidence type="ECO:0000313" key="2">
    <source>
        <dbReference type="Proteomes" id="UP000217257"/>
    </source>
</evidence>
<dbReference type="KEGG" id="cfus:CYFUS_005879"/>
<dbReference type="GO" id="GO:0016787">
    <property type="term" value="F:hydrolase activity"/>
    <property type="evidence" value="ECO:0007669"/>
    <property type="project" value="UniProtKB-KW"/>
</dbReference>
<organism evidence="1 2">
    <name type="scientific">Cystobacter fuscus</name>
    <dbReference type="NCBI Taxonomy" id="43"/>
    <lineage>
        <taxon>Bacteria</taxon>
        <taxon>Pseudomonadati</taxon>
        <taxon>Myxococcota</taxon>
        <taxon>Myxococcia</taxon>
        <taxon>Myxococcales</taxon>
        <taxon>Cystobacterineae</taxon>
        <taxon>Archangiaceae</taxon>
        <taxon>Cystobacter</taxon>
    </lineage>
</organism>